<protein>
    <submittedName>
        <fullName evidence="2">DSBA oxidoreductase</fullName>
    </submittedName>
</protein>
<dbReference type="SUPFAM" id="SSF52833">
    <property type="entry name" value="Thioredoxin-like"/>
    <property type="match status" value="1"/>
</dbReference>
<proteinExistence type="predicted"/>
<dbReference type="InterPro" id="IPR036249">
    <property type="entry name" value="Thioredoxin-like_sf"/>
</dbReference>
<dbReference type="Proteomes" id="UP000660745">
    <property type="component" value="Unassembled WGS sequence"/>
</dbReference>
<dbReference type="PANTHER" id="PTHR13887:SF41">
    <property type="entry name" value="THIOREDOXIN SUPERFAMILY PROTEIN"/>
    <property type="match status" value="1"/>
</dbReference>
<dbReference type="EMBL" id="BMNK01000020">
    <property type="protein sequence ID" value="GGP16190.1"/>
    <property type="molecule type" value="Genomic_DNA"/>
</dbReference>
<keyword evidence="3" id="KW-1185">Reference proteome</keyword>
<dbReference type="AlphaFoldDB" id="A0A918ACM1"/>
<dbReference type="InterPro" id="IPR001853">
    <property type="entry name" value="DSBA-like_thioredoxin_dom"/>
</dbReference>
<evidence type="ECO:0000313" key="3">
    <source>
        <dbReference type="Proteomes" id="UP000660745"/>
    </source>
</evidence>
<feature type="domain" description="DSBA-like thioredoxin" evidence="1">
    <location>
        <begin position="14"/>
        <end position="204"/>
    </location>
</feature>
<dbReference type="CDD" id="cd03024">
    <property type="entry name" value="DsbA_FrnE"/>
    <property type="match status" value="1"/>
</dbReference>
<dbReference type="GO" id="GO:0016491">
    <property type="term" value="F:oxidoreductase activity"/>
    <property type="evidence" value="ECO:0007669"/>
    <property type="project" value="InterPro"/>
</dbReference>
<dbReference type="PANTHER" id="PTHR13887">
    <property type="entry name" value="GLUTATHIONE S-TRANSFERASE KAPPA"/>
    <property type="match status" value="1"/>
</dbReference>
<evidence type="ECO:0000259" key="1">
    <source>
        <dbReference type="Pfam" id="PF01323"/>
    </source>
</evidence>
<gene>
    <name evidence="2" type="ORF">GCM10012278_78980</name>
</gene>
<sequence>MPETRRGLSSSVKVEIFSDVVCPWCYIGHVRFAKAAEAFRAKGGTIDVTMRPFQLDPSAPAEAEPVLTMLKRKFGGDAGQMADRVIGLGAEEGLELRYDRALSVNTLRAHRLVEVAVGQGLGTEMAERLFRAHFTDGLDVGDPEVLAGLATEVGVRDTGEGAEQVAEQIARARSLGITGVPLFLFEGQFAVSGAQPVETFEAAIDEVAERTGQKPITQLAAPADGCDDGYCAV</sequence>
<name>A0A918ACM1_9ACTN</name>
<reference evidence="2" key="2">
    <citation type="submission" date="2020-09" db="EMBL/GenBank/DDBJ databases">
        <authorList>
            <person name="Sun Q."/>
            <person name="Zhou Y."/>
        </authorList>
    </citation>
    <scope>NUCLEOTIDE SEQUENCE</scope>
    <source>
        <strain evidence="2">CGMCC 4.7430</strain>
    </source>
</reference>
<evidence type="ECO:0000313" key="2">
    <source>
        <dbReference type="EMBL" id="GGP16190.1"/>
    </source>
</evidence>
<comment type="caution">
    <text evidence="2">The sequence shown here is derived from an EMBL/GenBank/DDBJ whole genome shotgun (WGS) entry which is preliminary data.</text>
</comment>
<dbReference type="Pfam" id="PF01323">
    <property type="entry name" value="DSBA"/>
    <property type="match status" value="1"/>
</dbReference>
<dbReference type="Gene3D" id="3.40.30.10">
    <property type="entry name" value="Glutaredoxin"/>
    <property type="match status" value="1"/>
</dbReference>
<organism evidence="2 3">
    <name type="scientific">Nonomuraea glycinis</name>
    <dbReference type="NCBI Taxonomy" id="2047744"/>
    <lineage>
        <taxon>Bacteria</taxon>
        <taxon>Bacillati</taxon>
        <taxon>Actinomycetota</taxon>
        <taxon>Actinomycetes</taxon>
        <taxon>Streptosporangiales</taxon>
        <taxon>Streptosporangiaceae</taxon>
        <taxon>Nonomuraea</taxon>
    </lineage>
</organism>
<reference evidence="2" key="1">
    <citation type="journal article" date="2014" name="Int. J. Syst. Evol. Microbiol.">
        <title>Complete genome sequence of Corynebacterium casei LMG S-19264T (=DSM 44701T), isolated from a smear-ripened cheese.</title>
        <authorList>
            <consortium name="US DOE Joint Genome Institute (JGI-PGF)"/>
            <person name="Walter F."/>
            <person name="Albersmeier A."/>
            <person name="Kalinowski J."/>
            <person name="Ruckert C."/>
        </authorList>
    </citation>
    <scope>NUCLEOTIDE SEQUENCE</scope>
    <source>
        <strain evidence="2">CGMCC 4.7430</strain>
    </source>
</reference>
<accession>A0A918ACM1</accession>